<evidence type="ECO:0000313" key="1">
    <source>
        <dbReference type="EMBL" id="KAF3565246.1"/>
    </source>
</evidence>
<dbReference type="Proteomes" id="UP000266723">
    <property type="component" value="Unassembled WGS sequence"/>
</dbReference>
<sequence>MDSSGLTEAAVERRRPKTKFAAMVALTKAAAHEINGDTADFSERINLSLRSKLKDHRCIKGRVVLEKCLLDGVLVVVMNLLQELAFWRSKSYHPCWERPETMEEKRPIKIVQTLQRLRVWERATMAALSPQKLKIGVVFSGGQALGTLSYIDHSLKEVHFMDLKMAQMEHEMQIDTPETEVAAETAASMASKYLVFKDIYPHDSVTVWERATMAALSPQKLKISVVFSGGQALVTLSNMDYSITCS</sequence>
<protein>
    <submittedName>
        <fullName evidence="1">Uncharacterized protein</fullName>
    </submittedName>
</protein>
<proteinExistence type="predicted"/>
<comment type="caution">
    <text evidence="1">The sequence shown here is derived from an EMBL/GenBank/DDBJ whole genome shotgun (WGS) entry which is preliminary data.</text>
</comment>
<accession>A0ABQ7D061</accession>
<name>A0ABQ7D061_BRACR</name>
<keyword evidence="2" id="KW-1185">Reference proteome</keyword>
<dbReference type="EMBL" id="QGKV02000759">
    <property type="protein sequence ID" value="KAF3565246.1"/>
    <property type="molecule type" value="Genomic_DNA"/>
</dbReference>
<evidence type="ECO:0000313" key="2">
    <source>
        <dbReference type="Proteomes" id="UP000266723"/>
    </source>
</evidence>
<gene>
    <name evidence="1" type="ORF">DY000_02016899</name>
</gene>
<reference evidence="1 2" key="1">
    <citation type="journal article" date="2020" name="BMC Genomics">
        <title>Intraspecific diversification of the crop wild relative Brassica cretica Lam. using demographic model selection.</title>
        <authorList>
            <person name="Kioukis A."/>
            <person name="Michalopoulou V.A."/>
            <person name="Briers L."/>
            <person name="Pirintsos S."/>
            <person name="Studholme D.J."/>
            <person name="Pavlidis P."/>
            <person name="Sarris P.F."/>
        </authorList>
    </citation>
    <scope>NUCLEOTIDE SEQUENCE [LARGE SCALE GENOMIC DNA]</scope>
    <source>
        <strain evidence="2">cv. PFS-1207/04</strain>
    </source>
</reference>
<organism evidence="1 2">
    <name type="scientific">Brassica cretica</name>
    <name type="common">Mustard</name>
    <dbReference type="NCBI Taxonomy" id="69181"/>
    <lineage>
        <taxon>Eukaryota</taxon>
        <taxon>Viridiplantae</taxon>
        <taxon>Streptophyta</taxon>
        <taxon>Embryophyta</taxon>
        <taxon>Tracheophyta</taxon>
        <taxon>Spermatophyta</taxon>
        <taxon>Magnoliopsida</taxon>
        <taxon>eudicotyledons</taxon>
        <taxon>Gunneridae</taxon>
        <taxon>Pentapetalae</taxon>
        <taxon>rosids</taxon>
        <taxon>malvids</taxon>
        <taxon>Brassicales</taxon>
        <taxon>Brassicaceae</taxon>
        <taxon>Brassiceae</taxon>
        <taxon>Brassica</taxon>
    </lineage>
</organism>